<comment type="caution">
    <text evidence="1">The sequence shown here is derived from an EMBL/GenBank/DDBJ whole genome shotgun (WGS) entry which is preliminary data.</text>
</comment>
<reference evidence="1 2" key="1">
    <citation type="journal article" date="2016" name="Genome Biol. Evol.">
        <title>Divergent and convergent evolution of fungal pathogenicity.</title>
        <authorList>
            <person name="Shang Y."/>
            <person name="Xiao G."/>
            <person name="Zheng P."/>
            <person name="Cen K."/>
            <person name="Zhan S."/>
            <person name="Wang C."/>
        </authorList>
    </citation>
    <scope>NUCLEOTIDE SEQUENCE [LARGE SCALE GENOMIC DNA]</scope>
    <source>
        <strain evidence="1 2">RCEF 1005</strain>
    </source>
</reference>
<sequence>MGVEYFGQLLDQYLMTYYTSPLVRTALRQQPNNSDGFRLPYKRGFVYLFLPEAQLRNASRAKLAGHPAQRPNFLDRVVIPIVEKHYAGDLINFTGWRQARIRR</sequence>
<proteinExistence type="predicted"/>
<accession>A0A168AZ71</accession>
<name>A0A168AZ71_CORDF</name>
<dbReference type="AlphaFoldDB" id="A0A168AZ71"/>
<organism evidence="1 2">
    <name type="scientific">Akanthomyces lecanii RCEF 1005</name>
    <dbReference type="NCBI Taxonomy" id="1081108"/>
    <lineage>
        <taxon>Eukaryota</taxon>
        <taxon>Fungi</taxon>
        <taxon>Dikarya</taxon>
        <taxon>Ascomycota</taxon>
        <taxon>Pezizomycotina</taxon>
        <taxon>Sordariomycetes</taxon>
        <taxon>Hypocreomycetidae</taxon>
        <taxon>Hypocreales</taxon>
        <taxon>Cordycipitaceae</taxon>
        <taxon>Akanthomyces</taxon>
        <taxon>Cordyceps confragosa</taxon>
    </lineage>
</organism>
<keyword evidence="2" id="KW-1185">Reference proteome</keyword>
<evidence type="ECO:0000313" key="2">
    <source>
        <dbReference type="Proteomes" id="UP000076881"/>
    </source>
</evidence>
<dbReference type="EMBL" id="AZHF01000011">
    <property type="protein sequence ID" value="OAA69397.1"/>
    <property type="molecule type" value="Genomic_DNA"/>
</dbReference>
<dbReference type="Proteomes" id="UP000076881">
    <property type="component" value="Unassembled WGS sequence"/>
</dbReference>
<protein>
    <submittedName>
        <fullName evidence="1">Uncharacterized protein</fullName>
    </submittedName>
</protein>
<gene>
    <name evidence="1" type="ORF">LEL_10273</name>
</gene>
<evidence type="ECO:0000313" key="1">
    <source>
        <dbReference type="EMBL" id="OAA69397.1"/>
    </source>
</evidence>